<organism evidence="2">
    <name type="scientific">marine sediment metagenome</name>
    <dbReference type="NCBI Taxonomy" id="412755"/>
    <lineage>
        <taxon>unclassified sequences</taxon>
        <taxon>metagenomes</taxon>
        <taxon>ecological metagenomes</taxon>
    </lineage>
</organism>
<comment type="caution">
    <text evidence="2">The sequence shown here is derived from an EMBL/GenBank/DDBJ whole genome shotgun (WGS) entry which is preliminary data.</text>
</comment>
<dbReference type="GO" id="GO:0047444">
    <property type="term" value="F:N-acylneuraminate-9-phosphate synthase activity"/>
    <property type="evidence" value="ECO:0007669"/>
    <property type="project" value="TreeGrafter"/>
</dbReference>
<dbReference type="AlphaFoldDB" id="A0A0F9JR64"/>
<dbReference type="PANTHER" id="PTHR42966">
    <property type="entry name" value="N-ACETYLNEURAMINATE SYNTHASE"/>
    <property type="match status" value="1"/>
</dbReference>
<accession>A0A0F9JR64</accession>
<dbReference type="InterPro" id="IPR013785">
    <property type="entry name" value="Aldolase_TIM"/>
</dbReference>
<proteinExistence type="predicted"/>
<dbReference type="SUPFAM" id="SSF51569">
    <property type="entry name" value="Aldolase"/>
    <property type="match status" value="1"/>
</dbReference>
<dbReference type="GO" id="GO:0016051">
    <property type="term" value="P:carbohydrate biosynthetic process"/>
    <property type="evidence" value="ECO:0007669"/>
    <property type="project" value="InterPro"/>
</dbReference>
<evidence type="ECO:0000313" key="2">
    <source>
        <dbReference type="EMBL" id="KKM72153.1"/>
    </source>
</evidence>
<dbReference type="InterPro" id="IPR013132">
    <property type="entry name" value="PseI/NeuA/B-like_N"/>
</dbReference>
<dbReference type="Pfam" id="PF03102">
    <property type="entry name" value="NeuB"/>
    <property type="match status" value="1"/>
</dbReference>
<dbReference type="InterPro" id="IPR051690">
    <property type="entry name" value="PseI-like"/>
</dbReference>
<feature type="domain" description="PseI/NeuA/B-like" evidence="1">
    <location>
        <begin position="23"/>
        <end position="243"/>
    </location>
</feature>
<name>A0A0F9JR64_9ZZZZ</name>
<protein>
    <recommendedName>
        <fullName evidence="1">PseI/NeuA/B-like domain-containing protein</fullName>
    </recommendedName>
</protein>
<dbReference type="Gene3D" id="3.20.20.70">
    <property type="entry name" value="Aldolase class I"/>
    <property type="match status" value="1"/>
</dbReference>
<gene>
    <name evidence="2" type="ORF">LCGC14_1423350</name>
</gene>
<evidence type="ECO:0000259" key="1">
    <source>
        <dbReference type="Pfam" id="PF03102"/>
    </source>
</evidence>
<dbReference type="EMBL" id="LAZR01009520">
    <property type="protein sequence ID" value="KKM72153.1"/>
    <property type="molecule type" value="Genomic_DNA"/>
</dbReference>
<dbReference type="PANTHER" id="PTHR42966:SF1">
    <property type="entry name" value="SIALIC ACID SYNTHASE"/>
    <property type="match status" value="1"/>
</dbReference>
<reference evidence="2" key="1">
    <citation type="journal article" date="2015" name="Nature">
        <title>Complex archaea that bridge the gap between prokaryotes and eukaryotes.</title>
        <authorList>
            <person name="Spang A."/>
            <person name="Saw J.H."/>
            <person name="Jorgensen S.L."/>
            <person name="Zaremba-Niedzwiedzka K."/>
            <person name="Martijn J."/>
            <person name="Lind A.E."/>
            <person name="van Eijk R."/>
            <person name="Schleper C."/>
            <person name="Guy L."/>
            <person name="Ettema T.J."/>
        </authorList>
    </citation>
    <scope>NUCLEOTIDE SEQUENCE</scope>
</reference>
<sequence>MSVYIIAEAGCNHCGNMDLAQRMIEAASLAGADCVKFQTYRTDLLVGADDIRKFCRKCELSLSDHERLIKCCADNGVDFLSSAFDIPSLNLLHGLNVANLKIPSGQIHNAEYLDNARRLFSRGKIYMSTGMSAFKEWRRAYGSLAGCNVVPMHCVTGYPVPLEQANMRGIRDIISVSAQRGYSDHTMTNTCAVMAVAMRCSVIEHHFYLDEVDCPDMPASFCIAKLRAYIQCIRDAEIAMGAGCRKIIQPCEGKYLKRRDLTRYSDNKQGIHIKGQNSGVSGVDISGNVS</sequence>